<keyword evidence="3" id="KW-0520">NAD</keyword>
<evidence type="ECO:0000259" key="4">
    <source>
        <dbReference type="Pfam" id="PF02826"/>
    </source>
</evidence>
<comment type="similarity">
    <text evidence="1">Belongs to the D-isomer specific 2-hydroxyacid dehydrogenase family.</text>
</comment>
<dbReference type="SUPFAM" id="SSF52283">
    <property type="entry name" value="Formate/glycerate dehydrogenase catalytic domain-like"/>
    <property type="match status" value="1"/>
</dbReference>
<organism evidence="5">
    <name type="scientific">Boseongicola sp. SB0664_bin_43</name>
    <dbReference type="NCBI Taxonomy" id="2604844"/>
    <lineage>
        <taxon>Bacteria</taxon>
        <taxon>Pseudomonadati</taxon>
        <taxon>Pseudomonadota</taxon>
        <taxon>Alphaproteobacteria</taxon>
        <taxon>Rhodobacterales</taxon>
        <taxon>Paracoccaceae</taxon>
        <taxon>Boseongicola</taxon>
    </lineage>
</organism>
<gene>
    <name evidence="5" type="ORF">F4Y60_09055</name>
</gene>
<comment type="caution">
    <text evidence="5">The sequence shown here is derived from an EMBL/GenBank/DDBJ whole genome shotgun (WGS) entry which is preliminary data.</text>
</comment>
<dbReference type="GO" id="GO:0051287">
    <property type="term" value="F:NAD binding"/>
    <property type="evidence" value="ECO:0007669"/>
    <property type="project" value="InterPro"/>
</dbReference>
<reference evidence="5" key="1">
    <citation type="submission" date="2019-09" db="EMBL/GenBank/DDBJ databases">
        <title>Characterisation of the sponge microbiome using genome-centric metagenomics.</title>
        <authorList>
            <person name="Engelberts J.P."/>
            <person name="Robbins S.J."/>
            <person name="De Goeij J.M."/>
            <person name="Aranda M."/>
            <person name="Bell S.C."/>
            <person name="Webster N.S."/>
        </authorList>
    </citation>
    <scope>NUCLEOTIDE SEQUENCE</scope>
    <source>
        <strain evidence="5">SB0664_bin_43</strain>
    </source>
</reference>
<evidence type="ECO:0000313" key="5">
    <source>
        <dbReference type="EMBL" id="MXY34219.1"/>
    </source>
</evidence>
<dbReference type="Pfam" id="PF02826">
    <property type="entry name" value="2-Hacid_dh_C"/>
    <property type="match status" value="1"/>
</dbReference>
<dbReference type="EMBL" id="VXRY01000360">
    <property type="protein sequence ID" value="MXY34219.1"/>
    <property type="molecule type" value="Genomic_DNA"/>
</dbReference>
<accession>A0A6B0Y349</accession>
<keyword evidence="2" id="KW-0560">Oxidoreductase</keyword>
<dbReference type="InterPro" id="IPR006140">
    <property type="entry name" value="D-isomer_DH_NAD-bd"/>
</dbReference>
<evidence type="ECO:0000256" key="3">
    <source>
        <dbReference type="ARBA" id="ARBA00023027"/>
    </source>
</evidence>
<dbReference type="GO" id="GO:0016616">
    <property type="term" value="F:oxidoreductase activity, acting on the CH-OH group of donors, NAD or NADP as acceptor"/>
    <property type="evidence" value="ECO:0007669"/>
    <property type="project" value="InterPro"/>
</dbReference>
<dbReference type="AlphaFoldDB" id="A0A6B0Y349"/>
<dbReference type="SUPFAM" id="SSF51735">
    <property type="entry name" value="NAD(P)-binding Rossmann-fold domains"/>
    <property type="match status" value="1"/>
</dbReference>
<dbReference type="Gene3D" id="3.40.50.720">
    <property type="entry name" value="NAD(P)-binding Rossmann-like Domain"/>
    <property type="match status" value="2"/>
</dbReference>
<evidence type="ECO:0000256" key="1">
    <source>
        <dbReference type="ARBA" id="ARBA00005854"/>
    </source>
</evidence>
<proteinExistence type="inferred from homology"/>
<sequence length="353" mass="37837">MTKPAIILDPHWRTTAELFSQGALSALHEEFDVIWGRDEPISREAFDAAWPSASALISATPTITERMLGAAPKLRAVIEVSGAFPDTIDYGACAAKGVEVLSCAPGFRESVAEMGLAMALAGARGLVAEHEAFRNGSEGWLQENPATDFSLHGARIGFVGFGQIARELTRLLAPFRPRIRAQDPWLAQEDVDRFDVELCGLADLLKWSRCLFVTAVPTSRNKALISADKLALLPDHALVVLLSRAHLVDFDALVAAAKAGRIRVAADVFPVEPLPQDHPVRILSDVILSPHRAAAVQGGRHLIGDMILRDLKAMWSGDSKRRLAQSDASRVELVAGVGGAARAANIAADRGAS</sequence>
<dbReference type="PANTHER" id="PTHR42789">
    <property type="entry name" value="D-ISOMER SPECIFIC 2-HYDROXYACID DEHYDROGENASE FAMILY PROTEIN (AFU_ORTHOLOGUE AFUA_6G10090)"/>
    <property type="match status" value="1"/>
</dbReference>
<evidence type="ECO:0000256" key="2">
    <source>
        <dbReference type="ARBA" id="ARBA00023002"/>
    </source>
</evidence>
<protein>
    <submittedName>
        <fullName evidence="5">Hydroxyacid dehydrogenase</fullName>
    </submittedName>
</protein>
<feature type="domain" description="D-isomer specific 2-hydroxyacid dehydrogenase NAD-binding" evidence="4">
    <location>
        <begin position="116"/>
        <end position="293"/>
    </location>
</feature>
<name>A0A6B0Y349_9RHOB</name>
<dbReference type="InterPro" id="IPR036291">
    <property type="entry name" value="NAD(P)-bd_dom_sf"/>
</dbReference>
<dbReference type="InterPro" id="IPR050857">
    <property type="entry name" value="D-2-hydroxyacid_DH"/>
</dbReference>
<dbReference type="PANTHER" id="PTHR42789:SF1">
    <property type="entry name" value="D-ISOMER SPECIFIC 2-HYDROXYACID DEHYDROGENASE FAMILY PROTEIN (AFU_ORTHOLOGUE AFUA_6G10090)"/>
    <property type="match status" value="1"/>
</dbReference>